<dbReference type="Pfam" id="PF02913">
    <property type="entry name" value="FAD-oxidase_C"/>
    <property type="match status" value="1"/>
</dbReference>
<dbReference type="InterPro" id="IPR016169">
    <property type="entry name" value="FAD-bd_PCMH_sub2"/>
</dbReference>
<dbReference type="GO" id="GO:0008609">
    <property type="term" value="F:alkylglycerone-phosphate synthase activity"/>
    <property type="evidence" value="ECO:0007669"/>
    <property type="project" value="InterPro"/>
</dbReference>
<organism evidence="10 11">
    <name type="scientific">Mobiluncus mulieris</name>
    <dbReference type="NCBI Taxonomy" id="2052"/>
    <lineage>
        <taxon>Bacteria</taxon>
        <taxon>Bacillati</taxon>
        <taxon>Actinomycetota</taxon>
        <taxon>Actinomycetes</taxon>
        <taxon>Actinomycetales</taxon>
        <taxon>Actinomycetaceae</taxon>
        <taxon>Mobiluncus</taxon>
    </lineage>
</organism>
<name>A0A2X1SJY1_9ACTO</name>
<dbReference type="InterPro" id="IPR016166">
    <property type="entry name" value="FAD-bd_PCMH"/>
</dbReference>
<dbReference type="Gene3D" id="1.10.45.10">
    <property type="entry name" value="Vanillyl-alcohol Oxidase, Chain A, domain 4"/>
    <property type="match status" value="1"/>
</dbReference>
<dbReference type="GO" id="GO:0071949">
    <property type="term" value="F:FAD binding"/>
    <property type="evidence" value="ECO:0007669"/>
    <property type="project" value="InterPro"/>
</dbReference>
<evidence type="ECO:0000256" key="7">
    <source>
        <dbReference type="PIRSR" id="PIRSR625650-3"/>
    </source>
</evidence>
<feature type="binding site" evidence="7">
    <location>
        <begin position="260"/>
        <end position="266"/>
    </location>
    <ligand>
        <name>FAD</name>
        <dbReference type="ChEBI" id="CHEBI:57692"/>
    </ligand>
</feature>
<feature type="active site" description="Proton donor/acceptor" evidence="5">
    <location>
        <position position="448"/>
    </location>
</feature>
<accession>A0A2X1SJY1</accession>
<evidence type="ECO:0000256" key="2">
    <source>
        <dbReference type="ARBA" id="ARBA00022630"/>
    </source>
</evidence>
<dbReference type="InterPro" id="IPR016164">
    <property type="entry name" value="FAD-linked_Oxase-like_C"/>
</dbReference>
<dbReference type="PANTHER" id="PTHR46568">
    <property type="entry name" value="ALKYLDIHYDROXYACETONEPHOSPHATE SYNTHASE, PEROXISOMAL"/>
    <property type="match status" value="1"/>
</dbReference>
<comment type="cofactor">
    <cofactor evidence="7">
        <name>FAD</name>
        <dbReference type="ChEBI" id="CHEBI:57692"/>
    </cofactor>
</comment>
<comment type="similarity">
    <text evidence="1">Belongs to the FAD-binding oxidoreductase/transferase type 4 family.</text>
</comment>
<evidence type="ECO:0000256" key="8">
    <source>
        <dbReference type="PIRSR" id="PIRSR625650-4"/>
    </source>
</evidence>
<dbReference type="Pfam" id="PF01565">
    <property type="entry name" value="FAD_binding_4"/>
    <property type="match status" value="1"/>
</dbReference>
<dbReference type="InterPro" id="IPR016167">
    <property type="entry name" value="FAD-bd_PCMH_sub1"/>
</dbReference>
<dbReference type="Gene3D" id="3.30.465.10">
    <property type="match status" value="1"/>
</dbReference>
<evidence type="ECO:0000256" key="1">
    <source>
        <dbReference type="ARBA" id="ARBA00008000"/>
    </source>
</evidence>
<evidence type="ECO:0000256" key="4">
    <source>
        <dbReference type="ARBA" id="ARBA00023002"/>
    </source>
</evidence>
<dbReference type="GO" id="GO:0016491">
    <property type="term" value="F:oxidoreductase activity"/>
    <property type="evidence" value="ECO:0007669"/>
    <property type="project" value="UniProtKB-KW"/>
</dbReference>
<dbReference type="Gene3D" id="3.30.300.330">
    <property type="match status" value="1"/>
</dbReference>
<reference evidence="10 11" key="1">
    <citation type="submission" date="2020-04" db="EMBL/GenBank/DDBJ databases">
        <title>Antimicrobial susceptibility and clonality of vaginal-derived multi-drug resistant Mobiluncus isolates in China.</title>
        <authorList>
            <person name="Zhang X."/>
        </authorList>
    </citation>
    <scope>NUCLEOTIDE SEQUENCE [LARGE SCALE GENOMIC DNA]</scope>
    <source>
        <strain evidence="10 11">12</strain>
    </source>
</reference>
<evidence type="ECO:0000256" key="5">
    <source>
        <dbReference type="PIRSR" id="PIRSR625650-1"/>
    </source>
</evidence>
<dbReference type="SUPFAM" id="SSF56176">
    <property type="entry name" value="FAD-binding/transporter-associated domain-like"/>
    <property type="match status" value="1"/>
</dbReference>
<dbReference type="Gene3D" id="3.30.43.10">
    <property type="entry name" value="Uridine Diphospho-n-acetylenolpyruvylglucosamine Reductase, domain 2"/>
    <property type="match status" value="1"/>
</dbReference>
<dbReference type="GO" id="GO:0008610">
    <property type="term" value="P:lipid biosynthetic process"/>
    <property type="evidence" value="ECO:0007669"/>
    <property type="project" value="InterPro"/>
</dbReference>
<dbReference type="InterPro" id="IPR004113">
    <property type="entry name" value="FAD-bd_oxidored_4_C"/>
</dbReference>
<sequence>MEHNLWGTAEEGKPLSNSVKKLLGLLLGAKPTDAASRIPAAQIKLSEPRLTDGQLHALENIVGADYVSQDHEQRLRRSHGKSYPDLLDWRTDKVIAAPDAVIAPGTEAEVLEVLQYCSRERIAVVTFGGGSSVVGGVNPVRGEFAAVISLDVNRFTQLEDVDMVSALATLGAGLTGPAAELLLGEHGLQLGHYPQSFPYATIGGYAAARSSGQSSSGYGRFDSMVRALTVVTPQGIMEIGGPAPASATGPDLRQLFLGSEGTLGVITRVRVRIHPIPEVKRYEAFSFRDFKAGVAAVRAVAQQGTGPTVIRLSDDIESSINLSSTDKIGETNKGDSGCTCITMFEGSPEHAKSRHAETRAVLLAHGAKSLGEEPARQWEQGRFGAPMLRDALLDNHVICETLETATDWSNILKLRAAVVEALGVNLPTSPSIVMCHVSHIYPEGASLYFTIISGQSAAPHEQWWKAKAATCRAIVTHGGTISHHHGVGTDHRPYLESEIGPLGIKLLQAAKDTLDPVGIMNPGKLF</sequence>
<evidence type="ECO:0000313" key="10">
    <source>
        <dbReference type="EMBL" id="NMX04112.1"/>
    </source>
</evidence>
<keyword evidence="4" id="KW-0560">Oxidoreductase</keyword>
<evidence type="ECO:0000256" key="3">
    <source>
        <dbReference type="ARBA" id="ARBA00022827"/>
    </source>
</evidence>
<dbReference type="AlphaFoldDB" id="A0A2X1SJY1"/>
<dbReference type="EMBL" id="JABCUS010000022">
    <property type="protein sequence ID" value="NMX04112.1"/>
    <property type="molecule type" value="Genomic_DNA"/>
</dbReference>
<dbReference type="PROSITE" id="PS51387">
    <property type="entry name" value="FAD_PCMH"/>
    <property type="match status" value="1"/>
</dbReference>
<comment type="caution">
    <text evidence="10">The sequence shown here is derived from an EMBL/GenBank/DDBJ whole genome shotgun (WGS) entry which is preliminary data.</text>
</comment>
<dbReference type="InterPro" id="IPR025650">
    <property type="entry name" value="Alkyl-DHAP_Synthase"/>
</dbReference>
<dbReference type="InterPro" id="IPR016171">
    <property type="entry name" value="Vanillyl_alc_oxidase_C-sub2"/>
</dbReference>
<evidence type="ECO:0000313" key="11">
    <source>
        <dbReference type="Proteomes" id="UP000575397"/>
    </source>
</evidence>
<dbReference type="SUPFAM" id="SSF55103">
    <property type="entry name" value="FAD-linked oxidases, C-terminal domain"/>
    <property type="match status" value="1"/>
</dbReference>
<dbReference type="InterPro" id="IPR036318">
    <property type="entry name" value="FAD-bd_PCMH-like_sf"/>
</dbReference>
<dbReference type="InterPro" id="IPR006094">
    <property type="entry name" value="Oxid_FAD_bind_N"/>
</dbReference>
<dbReference type="Gene3D" id="3.30.70.3450">
    <property type="match status" value="1"/>
</dbReference>
<feature type="binding site" evidence="6">
    <location>
        <position position="389"/>
    </location>
    <ligand>
        <name>substrate</name>
    </ligand>
</feature>
<evidence type="ECO:0000259" key="9">
    <source>
        <dbReference type="PROSITE" id="PS51387"/>
    </source>
</evidence>
<feature type="site" description="Important for enzyme activity" evidence="8">
    <location>
        <position position="311"/>
    </location>
</feature>
<proteinExistence type="inferred from homology"/>
<keyword evidence="3 7" id="KW-0274">FAD</keyword>
<feature type="domain" description="FAD-binding PCMH-type" evidence="9">
    <location>
        <begin position="94"/>
        <end position="276"/>
    </location>
</feature>
<gene>
    <name evidence="10" type="ORF">HHJ77_09310</name>
</gene>
<protein>
    <submittedName>
        <fullName evidence="10">FAD-binding oxidoreductase</fullName>
    </submittedName>
</protein>
<dbReference type="Proteomes" id="UP000575397">
    <property type="component" value="Unassembled WGS sequence"/>
</dbReference>
<dbReference type="PANTHER" id="PTHR46568:SF1">
    <property type="entry name" value="ALKYLDIHYDROXYACETONEPHOSPHATE SYNTHASE, PEROXISOMAL"/>
    <property type="match status" value="1"/>
</dbReference>
<dbReference type="OrthoDB" id="9811557at2"/>
<keyword evidence="2" id="KW-0285">Flavoprotein</keyword>
<evidence type="ECO:0000256" key="6">
    <source>
        <dbReference type="PIRSR" id="PIRSR625650-2"/>
    </source>
</evidence>